<accession>A0A1E1XKR8</accession>
<dbReference type="InterPro" id="IPR005162">
    <property type="entry name" value="Retrotrans_gag_dom"/>
</dbReference>
<proteinExistence type="evidence at transcript level"/>
<protein>
    <submittedName>
        <fullName evidence="4">Putative tick transposon</fullName>
    </submittedName>
</protein>
<dbReference type="GO" id="GO:0008270">
    <property type="term" value="F:zinc ion binding"/>
    <property type="evidence" value="ECO:0007669"/>
    <property type="project" value="UniProtKB-KW"/>
</dbReference>
<evidence type="ECO:0000256" key="2">
    <source>
        <dbReference type="SAM" id="MobiDB-lite"/>
    </source>
</evidence>
<feature type="region of interest" description="Disordered" evidence="2">
    <location>
        <begin position="260"/>
        <end position="299"/>
    </location>
</feature>
<keyword evidence="1" id="KW-0862">Zinc</keyword>
<dbReference type="InterPro" id="IPR001878">
    <property type="entry name" value="Znf_CCHC"/>
</dbReference>
<dbReference type="AlphaFoldDB" id="A0A1E1XKR8"/>
<reference evidence="4" key="2">
    <citation type="journal article" date="2017" name="Front. Cell. Infect. Microbiol.">
        <title>Analysis of the Salivary Gland Transcriptome of Unfed and Partially Fed Amblyomma sculptum Ticks and Descriptive Proteome of the Saliva.</title>
        <authorList>
            <person name="Esteves E."/>
            <person name="Maruyama S.R."/>
            <person name="Kawahara R."/>
            <person name="Fujita A."/>
            <person name="Martins L.A."/>
            <person name="Righi A.A."/>
            <person name="Costa F.B."/>
            <person name="Palmisano G."/>
            <person name="Labruna M.B."/>
            <person name="Sa-Nunes A."/>
            <person name="Ribeiro J.M.C."/>
            <person name="Fogaca A.C."/>
        </authorList>
    </citation>
    <scope>NUCLEOTIDE SEQUENCE</scope>
</reference>
<dbReference type="Pfam" id="PF00098">
    <property type="entry name" value="zf-CCHC"/>
    <property type="match status" value="1"/>
</dbReference>
<dbReference type="InterPro" id="IPR036875">
    <property type="entry name" value="Znf_CCHC_sf"/>
</dbReference>
<dbReference type="SUPFAM" id="SSF57756">
    <property type="entry name" value="Retrovirus zinc finger-like domains"/>
    <property type="match status" value="1"/>
</dbReference>
<dbReference type="EMBL" id="GFAA01003626">
    <property type="protein sequence ID" value="JAT99808.1"/>
    <property type="molecule type" value="mRNA"/>
</dbReference>
<reference evidence="4" key="1">
    <citation type="submission" date="2016-09" db="EMBL/GenBank/DDBJ databases">
        <authorList>
            <person name="Capua I."/>
            <person name="De Benedictis P."/>
            <person name="Joannis T."/>
            <person name="Lombin L.H."/>
            <person name="Cattoli G."/>
        </authorList>
    </citation>
    <scope>NUCLEOTIDE SEQUENCE</scope>
</reference>
<dbReference type="PROSITE" id="PS50158">
    <property type="entry name" value="ZF_CCHC"/>
    <property type="match status" value="1"/>
</dbReference>
<keyword evidence="1" id="KW-0479">Metal-binding</keyword>
<feature type="non-terminal residue" evidence="4">
    <location>
        <position position="343"/>
    </location>
</feature>
<dbReference type="SMART" id="SM00343">
    <property type="entry name" value="ZnF_C2HC"/>
    <property type="match status" value="1"/>
</dbReference>
<keyword evidence="1" id="KW-0863">Zinc-finger</keyword>
<feature type="compositionally biased region" description="Low complexity" evidence="2">
    <location>
        <begin position="263"/>
        <end position="275"/>
    </location>
</feature>
<dbReference type="Pfam" id="PF03732">
    <property type="entry name" value="Retrotrans_gag"/>
    <property type="match status" value="1"/>
</dbReference>
<feature type="non-terminal residue" evidence="4">
    <location>
        <position position="1"/>
    </location>
</feature>
<dbReference type="Gene3D" id="4.10.60.10">
    <property type="entry name" value="Zinc finger, CCHC-type"/>
    <property type="match status" value="1"/>
</dbReference>
<feature type="domain" description="CCHC-type" evidence="3">
    <location>
        <begin position="310"/>
        <end position="324"/>
    </location>
</feature>
<sequence length="343" mass="39512">QAAPYYTLQNPRLPKPFHGSQLEDVEDWLLEFERVASFNQWDDAAKLRNVFFSLEDGARTWYENREDALTSWHEFRRRLLETYTSTDRRERAERALQSRIQMPNETVSMYVEDMTLLFRRADPAMPEDKKVRQLMRGVKEQLFTGLVRNPPGTVAEFLTEVVTMEKMLLRRSTTYDRPVLAASLTEPLPAFGANPDLLRDLIRSVVREELQALFGAPLPTAGSLASLVREEVQALRPSFPSVDPPPLPTECRRPTYAEALQRPAPSSAQFPPSSQGSLFSAHPDTYYVDNRRSPQRKTDLWRAPDRRRLCFHCGEPGHLYRQCPYRQLGLQGFPINIPRPPRG</sequence>
<dbReference type="PANTHER" id="PTHR33194">
    <property type="entry name" value="ZINC KNUCKLE DOMAINCONTAINING PROTEIN"/>
    <property type="match status" value="1"/>
</dbReference>
<evidence type="ECO:0000256" key="1">
    <source>
        <dbReference type="PROSITE-ProRule" id="PRU00047"/>
    </source>
</evidence>
<feature type="compositionally biased region" description="Basic and acidic residues" evidence="2">
    <location>
        <begin position="289"/>
        <end position="299"/>
    </location>
</feature>
<name>A0A1E1XKR8_AMBSC</name>
<evidence type="ECO:0000259" key="3">
    <source>
        <dbReference type="PROSITE" id="PS50158"/>
    </source>
</evidence>
<evidence type="ECO:0000313" key="4">
    <source>
        <dbReference type="EMBL" id="JAT99808.1"/>
    </source>
</evidence>
<organism evidence="4">
    <name type="scientific">Amblyomma sculptum</name>
    <name type="common">Tick</name>
    <dbReference type="NCBI Taxonomy" id="1581419"/>
    <lineage>
        <taxon>Eukaryota</taxon>
        <taxon>Metazoa</taxon>
        <taxon>Ecdysozoa</taxon>
        <taxon>Arthropoda</taxon>
        <taxon>Chelicerata</taxon>
        <taxon>Arachnida</taxon>
        <taxon>Acari</taxon>
        <taxon>Parasitiformes</taxon>
        <taxon>Ixodida</taxon>
        <taxon>Ixodoidea</taxon>
        <taxon>Ixodidae</taxon>
        <taxon>Amblyomminae</taxon>
        <taxon>Amblyomma</taxon>
    </lineage>
</organism>
<dbReference type="PANTHER" id="PTHR33194:SF4">
    <property type="entry name" value="CCHC-TYPE DOMAIN-CONTAINING PROTEIN"/>
    <property type="match status" value="1"/>
</dbReference>
<dbReference type="GO" id="GO:0003676">
    <property type="term" value="F:nucleic acid binding"/>
    <property type="evidence" value="ECO:0007669"/>
    <property type="project" value="InterPro"/>
</dbReference>